<gene>
    <name evidence="3" type="ORF">THSYN_06170</name>
</gene>
<dbReference type="InterPro" id="IPR013126">
    <property type="entry name" value="Hsp_70_fam"/>
</dbReference>
<evidence type="ECO:0000256" key="1">
    <source>
        <dbReference type="ARBA" id="ARBA00022741"/>
    </source>
</evidence>
<evidence type="ECO:0000313" key="4">
    <source>
        <dbReference type="Proteomes" id="UP000232638"/>
    </source>
</evidence>
<dbReference type="SUPFAM" id="SSF53067">
    <property type="entry name" value="Actin-like ATPase domain"/>
    <property type="match status" value="2"/>
</dbReference>
<keyword evidence="4" id="KW-1185">Reference proteome</keyword>
<dbReference type="AlphaFoldDB" id="A0A2K8U4Q9"/>
<evidence type="ECO:0008006" key="5">
    <source>
        <dbReference type="Google" id="ProtNLM"/>
    </source>
</evidence>
<dbReference type="EMBL" id="CP020370">
    <property type="protein sequence ID" value="AUB80576.1"/>
    <property type="molecule type" value="Genomic_DNA"/>
</dbReference>
<dbReference type="InterPro" id="IPR043129">
    <property type="entry name" value="ATPase_NBD"/>
</dbReference>
<dbReference type="GO" id="GO:0005524">
    <property type="term" value="F:ATP binding"/>
    <property type="evidence" value="ECO:0007669"/>
    <property type="project" value="UniProtKB-KW"/>
</dbReference>
<reference evidence="3 4" key="1">
    <citation type="submission" date="2017-03" db="EMBL/GenBank/DDBJ databases">
        <title>Complete genome sequence of Candidatus 'Thiodictyon syntrophicum' sp. nov. strain Cad16T, a photolithoautotroph purple sulfur bacterium isolated from an alpine meromictic lake.</title>
        <authorList>
            <person name="Luedin S.M."/>
            <person name="Pothier J.F."/>
            <person name="Danza F."/>
            <person name="Storelli N."/>
            <person name="Wittwer M."/>
            <person name="Tonolla M."/>
        </authorList>
    </citation>
    <scope>NUCLEOTIDE SEQUENCE [LARGE SCALE GENOMIC DNA]</scope>
    <source>
        <strain evidence="3 4">Cad16T</strain>
    </source>
</reference>
<dbReference type="RefSeq" id="WP_100918373.1">
    <property type="nucleotide sequence ID" value="NZ_CP020370.1"/>
</dbReference>
<dbReference type="KEGG" id="tsy:THSYN_06170"/>
<dbReference type="Gene3D" id="3.30.420.40">
    <property type="match status" value="2"/>
</dbReference>
<dbReference type="GO" id="GO:0140662">
    <property type="term" value="F:ATP-dependent protein folding chaperone"/>
    <property type="evidence" value="ECO:0007669"/>
    <property type="project" value="InterPro"/>
</dbReference>
<dbReference type="CDD" id="cd10170">
    <property type="entry name" value="ASKHA_NBD_HSP70"/>
    <property type="match status" value="1"/>
</dbReference>
<keyword evidence="1" id="KW-0547">Nucleotide-binding</keyword>
<dbReference type="Pfam" id="PF00012">
    <property type="entry name" value="HSP70"/>
    <property type="match status" value="1"/>
</dbReference>
<accession>A0A2K8U4Q9</accession>
<evidence type="ECO:0000313" key="3">
    <source>
        <dbReference type="EMBL" id="AUB80576.1"/>
    </source>
</evidence>
<evidence type="ECO:0000256" key="2">
    <source>
        <dbReference type="ARBA" id="ARBA00022840"/>
    </source>
</evidence>
<dbReference type="Gene3D" id="3.90.640.10">
    <property type="entry name" value="Actin, Chain A, domain 4"/>
    <property type="match status" value="1"/>
</dbReference>
<sequence length="533" mass="58438">MNFGIDFGTTNTAISRMDGDEPVALTFGPADQQHHYVPSVMALRGGLRPSEQYGHAAKDRVGEPGFEVYQNFKMLLGEPPARVAAHWGGGLSQTPEAITQRFIARLLEQMKTEHGLRPARVVVTVPEVWLVQNLQTKREHLIEGFKRQGIGRVEVRSEPVAAATYYLHSFKKKKGHPFQGHLLVCDCGGGTLDFCLVGVEPGAAGRPRMTVLERAGNGIVNGRIGSAGVAFDQAVVDRLFPGLRGRDPERYFRRVREFEQHKITHSPAVSENLALHRETPEAAEGERLFSLDDGEVSVEPQHLAEAFAAVSESAIREALDDLLARIRTHAVALEDPSKFRVLMVGGFSSFWLVSAAIKDAFGRVLSTDQRFEEVLSLADRALAISKGAALLANDLAEIVETCPADVGVQGFVQDKDGGLQRVRFAILRKTVRIRDYRQPVWSSQAFLVVSTEIRLPVYVEPIPDKPLPLEIGGETLQAILPAGLGVGSRIEIGFSVDQNLVFSIHVRDAKNKSQEKTTTLGNVMARLPALIVD</sequence>
<name>A0A2K8U4Q9_9GAMM</name>
<organism evidence="3 4">
    <name type="scientific">Candidatus Thiodictyon syntrophicum</name>
    <dbReference type="NCBI Taxonomy" id="1166950"/>
    <lineage>
        <taxon>Bacteria</taxon>
        <taxon>Pseudomonadati</taxon>
        <taxon>Pseudomonadota</taxon>
        <taxon>Gammaproteobacteria</taxon>
        <taxon>Chromatiales</taxon>
        <taxon>Chromatiaceae</taxon>
        <taxon>Thiodictyon</taxon>
    </lineage>
</organism>
<protein>
    <recommendedName>
        <fullName evidence="5">Molecular chaperone DnaK</fullName>
    </recommendedName>
</protein>
<dbReference type="OrthoDB" id="9807934at2"/>
<keyword evidence="2" id="KW-0067">ATP-binding</keyword>
<dbReference type="PANTHER" id="PTHR42749">
    <property type="entry name" value="CELL SHAPE-DETERMINING PROTEIN MREB"/>
    <property type="match status" value="1"/>
</dbReference>
<dbReference type="PANTHER" id="PTHR42749:SF1">
    <property type="entry name" value="CELL SHAPE-DETERMINING PROTEIN MREB"/>
    <property type="match status" value="1"/>
</dbReference>
<dbReference type="Proteomes" id="UP000232638">
    <property type="component" value="Chromosome"/>
</dbReference>
<proteinExistence type="predicted"/>